<dbReference type="Proteomes" id="UP001158576">
    <property type="component" value="Chromosome 1"/>
</dbReference>
<feature type="signal peptide" evidence="2">
    <location>
        <begin position="1"/>
        <end position="20"/>
    </location>
</feature>
<accession>A0ABN7STT6</accession>
<evidence type="ECO:0000313" key="3">
    <source>
        <dbReference type="EMBL" id="CAG5104514.1"/>
    </source>
</evidence>
<dbReference type="InterPro" id="IPR015915">
    <property type="entry name" value="Kelch-typ_b-propeller"/>
</dbReference>
<feature type="chain" id="PRO_5047159743" evidence="2">
    <location>
        <begin position="21"/>
        <end position="455"/>
    </location>
</feature>
<keyword evidence="4" id="KW-1185">Reference proteome</keyword>
<keyword evidence="2" id="KW-0732">Signal</keyword>
<proteinExistence type="predicted"/>
<organism evidence="3 4">
    <name type="scientific">Oikopleura dioica</name>
    <name type="common">Tunicate</name>
    <dbReference type="NCBI Taxonomy" id="34765"/>
    <lineage>
        <taxon>Eukaryota</taxon>
        <taxon>Metazoa</taxon>
        <taxon>Chordata</taxon>
        <taxon>Tunicata</taxon>
        <taxon>Appendicularia</taxon>
        <taxon>Copelata</taxon>
        <taxon>Oikopleuridae</taxon>
        <taxon>Oikopleura</taxon>
    </lineage>
</organism>
<evidence type="ECO:0000313" key="4">
    <source>
        <dbReference type="Proteomes" id="UP001158576"/>
    </source>
</evidence>
<keyword evidence="1" id="KW-0880">Kelch repeat</keyword>
<gene>
    <name evidence="3" type="ORF">OKIOD_LOCUS10057</name>
</gene>
<dbReference type="SUPFAM" id="SSF117281">
    <property type="entry name" value="Kelch motif"/>
    <property type="match status" value="1"/>
</dbReference>
<dbReference type="Gene3D" id="2.120.10.80">
    <property type="entry name" value="Kelch-type beta propeller"/>
    <property type="match status" value="1"/>
</dbReference>
<evidence type="ECO:0000256" key="1">
    <source>
        <dbReference type="ARBA" id="ARBA00022441"/>
    </source>
</evidence>
<dbReference type="Pfam" id="PF01344">
    <property type="entry name" value="Kelch_1"/>
    <property type="match status" value="1"/>
</dbReference>
<evidence type="ECO:0000256" key="2">
    <source>
        <dbReference type="SAM" id="SignalP"/>
    </source>
</evidence>
<dbReference type="EMBL" id="OU015566">
    <property type="protein sequence ID" value="CAG5104514.1"/>
    <property type="molecule type" value="Genomic_DNA"/>
</dbReference>
<name>A0ABN7STT6_OIKDI</name>
<dbReference type="InterPro" id="IPR006652">
    <property type="entry name" value="Kelch_1"/>
</dbReference>
<reference evidence="3 4" key="1">
    <citation type="submission" date="2021-04" db="EMBL/GenBank/DDBJ databases">
        <authorList>
            <person name="Bliznina A."/>
        </authorList>
    </citation>
    <scope>NUCLEOTIDE SEQUENCE [LARGE SCALE GENOMIC DNA]</scope>
</reference>
<protein>
    <submittedName>
        <fullName evidence="3">Oidioi.mRNA.OKI2018_I69.chr1.g1292.t1.cds</fullName>
    </submittedName>
</protein>
<sequence length="455" mass="50775">MLKILIFFVSAFAAFRPVLREGECPDEDLAILCDSHCYIDYAACKDACEESGCERICLNAYAGCYSRCPCFELCPNGCSDCDNSVCTCRSPEIDNIDHRQCIKEANDHFTSCVGNCQYTERACYDQCYSLLVEESDKCPCNSGCPLGCPCESGYSCQKYITAICQRQSASSYVDFSYMISANGHIQENRYYSSPLSTGSYQFLYNSGFAILNGQMFLYGGNQDPKKVARIEECAIEDTGKRLINNFYGIEGSLVTLPEIVEETILCNSYSTTALKCESFNGEATKAMSDVQVQHQQGCMSLYLGQAVIIAGYHSDSVEFLEFSGWQNLTEHPGGSTFYRHTCASTDDGILTVGGYSGSSFSKEVFYFKNDQWTVAGKMQNNYQFGSMIFLDSFFIVFGGNNNYNTVERAEWQNETVTSTSVIHDHGGDCLHPIVFETRPDQCSEFCSQDFCYFLP</sequence>